<reference evidence="2" key="1">
    <citation type="submission" date="2005-09" db="EMBL/GenBank/DDBJ databases">
        <authorList>
            <person name="Mural R.J."/>
            <person name="Li P.W."/>
            <person name="Adams M.D."/>
            <person name="Amanatides P.G."/>
            <person name="Baden-Tillson H."/>
            <person name="Barnstead M."/>
            <person name="Chin S.H."/>
            <person name="Dew I."/>
            <person name="Evans C.A."/>
            <person name="Ferriera S."/>
            <person name="Flanigan M."/>
            <person name="Fosler C."/>
            <person name="Glodek A."/>
            <person name="Gu Z."/>
            <person name="Holt R.A."/>
            <person name="Jennings D."/>
            <person name="Kraft C.L."/>
            <person name="Lu F."/>
            <person name="Nguyen T."/>
            <person name="Nusskern D.R."/>
            <person name="Pfannkoch C.M."/>
            <person name="Sitter C."/>
            <person name="Sutton G.G."/>
            <person name="Venter J.C."/>
            <person name="Wang Z."/>
            <person name="Woodage T."/>
            <person name="Zheng X.H."/>
            <person name="Zhong F."/>
        </authorList>
    </citation>
    <scope>NUCLEOTIDE SEQUENCE [LARGE SCALE GENOMIC DNA]</scope>
    <source>
        <strain>BN</strain>
        <strain evidence="2">Sprague-Dawley</strain>
    </source>
</reference>
<proteinExistence type="predicted"/>
<name>A6K7Y3_RAT</name>
<gene>
    <name evidence="1" type="ORF">rCG_37604</name>
</gene>
<evidence type="ECO:0000313" key="1">
    <source>
        <dbReference type="EMBL" id="EDL87928.1"/>
    </source>
</evidence>
<accession>A6K7Y3</accession>
<dbReference type="EMBL" id="CH474028">
    <property type="protein sequence ID" value="EDL87928.1"/>
    <property type="molecule type" value="Genomic_DNA"/>
</dbReference>
<evidence type="ECO:0000313" key="2">
    <source>
        <dbReference type="Proteomes" id="UP000234681"/>
    </source>
</evidence>
<dbReference type="Proteomes" id="UP000234681">
    <property type="component" value="Chromosome 13"/>
</dbReference>
<protein>
    <submittedName>
        <fullName evidence="1">RCG37604</fullName>
    </submittedName>
</protein>
<dbReference type="AlphaFoldDB" id="A6K7Y3"/>
<sequence>MAVPFPHGDAEDGYLPPLHCINEEAEVSRVQEICPKS</sequence>
<organism evidence="1 2">
    <name type="scientific">Rattus norvegicus</name>
    <name type="common">Rat</name>
    <dbReference type="NCBI Taxonomy" id="10116"/>
    <lineage>
        <taxon>Eukaryota</taxon>
        <taxon>Metazoa</taxon>
        <taxon>Chordata</taxon>
        <taxon>Craniata</taxon>
        <taxon>Vertebrata</taxon>
        <taxon>Euteleostomi</taxon>
        <taxon>Mammalia</taxon>
        <taxon>Eutheria</taxon>
        <taxon>Euarchontoglires</taxon>
        <taxon>Glires</taxon>
        <taxon>Rodentia</taxon>
        <taxon>Myomorpha</taxon>
        <taxon>Muroidea</taxon>
        <taxon>Muridae</taxon>
        <taxon>Murinae</taxon>
        <taxon>Rattus</taxon>
    </lineage>
</organism>